<dbReference type="InterPro" id="IPR053151">
    <property type="entry name" value="RNase_H-like"/>
</dbReference>
<dbReference type="InterPro" id="IPR002156">
    <property type="entry name" value="RNaseH_domain"/>
</dbReference>
<dbReference type="Proteomes" id="UP000235220">
    <property type="component" value="Chromosome 14"/>
</dbReference>
<protein>
    <submittedName>
        <fullName evidence="2">Uncharacterized protein LOC108989679</fullName>
    </submittedName>
</protein>
<dbReference type="AlphaFoldDB" id="A0A2I4EHP6"/>
<name>A0A2I4EHP6_JUGRE</name>
<dbReference type="Pfam" id="PF13456">
    <property type="entry name" value="RVT_3"/>
    <property type="match status" value="1"/>
</dbReference>
<dbReference type="OrthoDB" id="1906820at2759"/>
<dbReference type="Gene3D" id="3.30.420.10">
    <property type="entry name" value="Ribonuclease H-like superfamily/Ribonuclease H"/>
    <property type="match status" value="1"/>
</dbReference>
<evidence type="ECO:0000313" key="2">
    <source>
        <dbReference type="RefSeq" id="XP_018818920.1"/>
    </source>
</evidence>
<dbReference type="GeneID" id="108989679"/>
<keyword evidence="1" id="KW-1185">Reference proteome</keyword>
<dbReference type="RefSeq" id="XP_018818920.1">
    <property type="nucleotide sequence ID" value="XM_018963375.1"/>
</dbReference>
<dbReference type="InterPro" id="IPR036397">
    <property type="entry name" value="RNaseH_sf"/>
</dbReference>
<dbReference type="PANTHER" id="PTHR47723:SF19">
    <property type="entry name" value="POLYNUCLEOTIDYL TRANSFERASE, RIBONUCLEASE H-LIKE SUPERFAMILY PROTEIN"/>
    <property type="match status" value="1"/>
</dbReference>
<reference evidence="2" key="1">
    <citation type="submission" date="2025-08" db="UniProtKB">
        <authorList>
            <consortium name="RefSeq"/>
        </authorList>
    </citation>
    <scope>IDENTIFICATION</scope>
    <source>
        <tissue evidence="2">Leaves</tissue>
    </source>
</reference>
<gene>
    <name evidence="2" type="primary">LOC108989679</name>
</gene>
<organism evidence="1 2">
    <name type="scientific">Juglans regia</name>
    <name type="common">English walnut</name>
    <dbReference type="NCBI Taxonomy" id="51240"/>
    <lineage>
        <taxon>Eukaryota</taxon>
        <taxon>Viridiplantae</taxon>
        <taxon>Streptophyta</taxon>
        <taxon>Embryophyta</taxon>
        <taxon>Tracheophyta</taxon>
        <taxon>Spermatophyta</taxon>
        <taxon>Magnoliopsida</taxon>
        <taxon>eudicotyledons</taxon>
        <taxon>Gunneridae</taxon>
        <taxon>Pentapetalae</taxon>
        <taxon>rosids</taxon>
        <taxon>fabids</taxon>
        <taxon>Fagales</taxon>
        <taxon>Juglandaceae</taxon>
        <taxon>Juglans</taxon>
    </lineage>
</organism>
<dbReference type="KEGG" id="jre:108989679"/>
<dbReference type="InterPro" id="IPR012337">
    <property type="entry name" value="RNaseH-like_sf"/>
</dbReference>
<accession>A0A2I4EHP6</accession>
<dbReference type="GO" id="GO:0004523">
    <property type="term" value="F:RNA-DNA hybrid ribonuclease activity"/>
    <property type="evidence" value="ECO:0007669"/>
    <property type="project" value="InterPro"/>
</dbReference>
<dbReference type="InterPro" id="IPR044730">
    <property type="entry name" value="RNase_H-like_dom_plant"/>
</dbReference>
<dbReference type="SUPFAM" id="SSF53098">
    <property type="entry name" value="Ribonuclease H-like"/>
    <property type="match status" value="1"/>
</dbReference>
<evidence type="ECO:0000313" key="1">
    <source>
        <dbReference type="Proteomes" id="UP000235220"/>
    </source>
</evidence>
<dbReference type="CDD" id="cd06222">
    <property type="entry name" value="RNase_H_like"/>
    <property type="match status" value="1"/>
</dbReference>
<dbReference type="GO" id="GO:0003676">
    <property type="term" value="F:nucleic acid binding"/>
    <property type="evidence" value="ECO:0007669"/>
    <property type="project" value="InterPro"/>
</dbReference>
<dbReference type="Gramene" id="Jr14_14860_p1">
    <property type="protein sequence ID" value="cds.Jr14_14860_p1"/>
    <property type="gene ID" value="Jr14_14860"/>
</dbReference>
<proteinExistence type="predicted"/>
<dbReference type="PANTHER" id="PTHR47723">
    <property type="entry name" value="OS05G0353850 PROTEIN"/>
    <property type="match status" value="1"/>
</dbReference>
<sequence>MATVMQISVGETQEDFADFILMAWGFWFRRNKMIHELVNLPPMQVMDFFFSKKGMQSAGLQIQGPSKSVIYRWSPPPTNWFKLNCDGALFFNHNKTGIGAILRDSHGFVLMALSRGEEEFLEPEIVEATAVLRGLQFCLNIGIQKLEIESDCKHLVEEVNNEAASYTSIRTIITEIRRLM</sequence>